<dbReference type="RefSeq" id="XP_003177468.1">
    <property type="nucleotide sequence ID" value="XM_003177420.1"/>
</dbReference>
<dbReference type="OrthoDB" id="3257095at2759"/>
<dbReference type="PANTHER" id="PTHR45649">
    <property type="entry name" value="AMINO-ACID PERMEASE BAT1"/>
    <property type="match status" value="1"/>
</dbReference>
<feature type="transmembrane region" description="Helical" evidence="7">
    <location>
        <begin position="167"/>
        <end position="189"/>
    </location>
</feature>
<protein>
    <recommendedName>
        <fullName evidence="10">Amino acid permease</fullName>
    </recommendedName>
</protein>
<evidence type="ECO:0000313" key="8">
    <source>
        <dbReference type="EMBL" id="EFQ98516.1"/>
    </source>
</evidence>
<dbReference type="PIRSF" id="PIRSF006060">
    <property type="entry name" value="AA_transporter"/>
    <property type="match status" value="1"/>
</dbReference>
<evidence type="ECO:0000256" key="7">
    <source>
        <dbReference type="SAM" id="Phobius"/>
    </source>
</evidence>
<feature type="compositionally biased region" description="Basic and acidic residues" evidence="6">
    <location>
        <begin position="1"/>
        <end position="12"/>
    </location>
</feature>
<dbReference type="eggNOG" id="KOG1289">
    <property type="taxonomic scope" value="Eukaryota"/>
</dbReference>
<organism evidence="9">
    <name type="scientific">Arthroderma gypseum (strain ATCC MYA-4604 / CBS 118893)</name>
    <name type="common">Microsporum gypseum</name>
    <dbReference type="NCBI Taxonomy" id="535722"/>
    <lineage>
        <taxon>Eukaryota</taxon>
        <taxon>Fungi</taxon>
        <taxon>Dikarya</taxon>
        <taxon>Ascomycota</taxon>
        <taxon>Pezizomycotina</taxon>
        <taxon>Eurotiomycetes</taxon>
        <taxon>Eurotiomycetidae</taxon>
        <taxon>Onygenales</taxon>
        <taxon>Arthrodermataceae</taxon>
        <taxon>Nannizzia</taxon>
    </lineage>
</organism>
<dbReference type="PANTHER" id="PTHR45649:SF2">
    <property type="entry name" value="ACID PERMEASE, PUTATIVE-RELATED"/>
    <property type="match status" value="1"/>
</dbReference>
<dbReference type="AlphaFoldDB" id="E5R1I0"/>
<keyword evidence="4 7" id="KW-1133">Transmembrane helix</keyword>
<evidence type="ECO:0000256" key="1">
    <source>
        <dbReference type="ARBA" id="ARBA00004141"/>
    </source>
</evidence>
<feature type="transmembrane region" description="Helical" evidence="7">
    <location>
        <begin position="342"/>
        <end position="362"/>
    </location>
</feature>
<feature type="transmembrane region" description="Helical" evidence="7">
    <location>
        <begin position="368"/>
        <end position="394"/>
    </location>
</feature>
<feature type="transmembrane region" description="Helical" evidence="7">
    <location>
        <begin position="56"/>
        <end position="76"/>
    </location>
</feature>
<comment type="subcellular location">
    <subcellularLocation>
        <location evidence="1">Membrane</location>
        <topology evidence="1">Multi-pass membrane protein</topology>
    </subcellularLocation>
</comment>
<evidence type="ECO:0000256" key="5">
    <source>
        <dbReference type="ARBA" id="ARBA00023136"/>
    </source>
</evidence>
<dbReference type="InParanoid" id="E5R1I0"/>
<evidence type="ECO:0000256" key="4">
    <source>
        <dbReference type="ARBA" id="ARBA00022989"/>
    </source>
</evidence>
<evidence type="ECO:0000256" key="2">
    <source>
        <dbReference type="ARBA" id="ARBA00022448"/>
    </source>
</evidence>
<dbReference type="HOGENOM" id="CLU_004495_6_1_1"/>
<dbReference type="InterPro" id="IPR002293">
    <property type="entry name" value="AA/rel_permease1"/>
</dbReference>
<feature type="transmembrane region" description="Helical" evidence="7">
    <location>
        <begin position="209"/>
        <end position="229"/>
    </location>
</feature>
<evidence type="ECO:0000313" key="9">
    <source>
        <dbReference type="Proteomes" id="UP000002669"/>
    </source>
</evidence>
<evidence type="ECO:0000256" key="6">
    <source>
        <dbReference type="SAM" id="MobiDB-lite"/>
    </source>
</evidence>
<keyword evidence="3 7" id="KW-0812">Transmembrane</keyword>
<dbReference type="Pfam" id="PF13520">
    <property type="entry name" value="AA_permease_2"/>
    <property type="match status" value="1"/>
</dbReference>
<dbReference type="EMBL" id="DS989822">
    <property type="protein sequence ID" value="EFQ98516.1"/>
    <property type="molecule type" value="Genomic_DNA"/>
</dbReference>
<evidence type="ECO:0008006" key="10">
    <source>
        <dbReference type="Google" id="ProtNLM"/>
    </source>
</evidence>
<name>E5R1I0_ARTGP</name>
<sequence>MGFTSEIKHDLSSDANSPAVEEAGESLSSMRGGTLQDKRDMYRIGNNQELNRNFRFVSVLGFAAVLMCTWEVVMMAPTSGGQYHWVSEFAPASSQKFLSYVTGWVCVLGWHTGIAGCSYTVANMLIGLIAINNPDYQPERWHGTLLIIAIAFMAIIFNTFFAQKLPFIEGVILLVHVFGFFAVLIPLWVLAPLNSAEDVFLNVVDRGEWGNNGLACLVGLGAPIYALIAEEIKDASRVLPLSMLWTLILNGTTGLIMLITYAFCVYDIDTVLKDQTGFPFISVFLHATQSVRATTAMTSLILILQACSAISNVATTSRQLYAFARDGGIPFPSFFAKIDKRFIVPLNSLYVSFFIVCLLSLINIGSTVAFQAIISLGTASLLSSYIISISCVRLRRWRGEPLPPARWSMGRWSSTVETVAILFLLIAFGFSFFPLVSKVDVTTMNWSCAIFGGVVVFSLIYYVLHARHVYKGPVTRIRPWAEAARIE</sequence>
<feature type="region of interest" description="Disordered" evidence="6">
    <location>
        <begin position="1"/>
        <end position="32"/>
    </location>
</feature>
<feature type="transmembrane region" description="Helical" evidence="7">
    <location>
        <begin position="97"/>
        <end position="121"/>
    </location>
</feature>
<dbReference type="Proteomes" id="UP000002669">
    <property type="component" value="Unassembled WGS sequence"/>
</dbReference>
<keyword evidence="5 7" id="KW-0472">Membrane</keyword>
<dbReference type="VEuPathDB" id="FungiDB:MGYG_01543"/>
<evidence type="ECO:0000256" key="3">
    <source>
        <dbReference type="ARBA" id="ARBA00022692"/>
    </source>
</evidence>
<dbReference type="STRING" id="535722.E5R1I0"/>
<dbReference type="Gene3D" id="1.20.1740.10">
    <property type="entry name" value="Amino acid/polyamine transporter I"/>
    <property type="match status" value="1"/>
</dbReference>
<keyword evidence="2" id="KW-0813">Transport</keyword>
<feature type="transmembrane region" description="Helical" evidence="7">
    <location>
        <begin position="241"/>
        <end position="263"/>
    </location>
</feature>
<accession>E5R1I0</accession>
<dbReference type="GO" id="GO:0022857">
    <property type="term" value="F:transmembrane transporter activity"/>
    <property type="evidence" value="ECO:0007669"/>
    <property type="project" value="InterPro"/>
</dbReference>
<feature type="transmembrane region" description="Helical" evidence="7">
    <location>
        <begin position="443"/>
        <end position="464"/>
    </location>
</feature>
<reference evidence="9" key="1">
    <citation type="journal article" date="2012" name="MBio">
        <title>Comparative genome analysis of Trichophyton rubrum and related dermatophytes reveals candidate genes involved in infection.</title>
        <authorList>
            <person name="Martinez D.A."/>
            <person name="Oliver B.G."/>
            <person name="Graeser Y."/>
            <person name="Goldberg J.M."/>
            <person name="Li W."/>
            <person name="Martinez-Rossi N.M."/>
            <person name="Monod M."/>
            <person name="Shelest E."/>
            <person name="Barton R.C."/>
            <person name="Birch E."/>
            <person name="Brakhage A.A."/>
            <person name="Chen Z."/>
            <person name="Gurr S.J."/>
            <person name="Heiman D."/>
            <person name="Heitman J."/>
            <person name="Kosti I."/>
            <person name="Rossi A."/>
            <person name="Saif S."/>
            <person name="Samalova M."/>
            <person name="Saunders C.W."/>
            <person name="Shea T."/>
            <person name="Summerbell R.C."/>
            <person name="Xu J."/>
            <person name="Young S."/>
            <person name="Zeng Q."/>
            <person name="Birren B.W."/>
            <person name="Cuomo C.A."/>
            <person name="White T.C."/>
        </authorList>
    </citation>
    <scope>NUCLEOTIDE SEQUENCE [LARGE SCALE GENOMIC DNA]</scope>
    <source>
        <strain evidence="9">ATCC MYA-4604 / CBS 118893</strain>
    </source>
</reference>
<keyword evidence="9" id="KW-1185">Reference proteome</keyword>
<dbReference type="GeneID" id="10032798"/>
<feature type="transmembrane region" description="Helical" evidence="7">
    <location>
        <begin position="415"/>
        <end position="437"/>
    </location>
</feature>
<proteinExistence type="predicted"/>
<gene>
    <name evidence="8" type="ORF">MGYG_01543</name>
</gene>
<feature type="transmembrane region" description="Helical" evidence="7">
    <location>
        <begin position="141"/>
        <end position="160"/>
    </location>
</feature>
<dbReference type="OMA" id="IAGCSYT"/>
<dbReference type="GO" id="GO:0016020">
    <property type="term" value="C:membrane"/>
    <property type="evidence" value="ECO:0007669"/>
    <property type="project" value="UniProtKB-SubCell"/>
</dbReference>